<dbReference type="SMART" id="SM00342">
    <property type="entry name" value="HTH_ARAC"/>
    <property type="match status" value="1"/>
</dbReference>
<keyword evidence="7" id="KW-1185">Reference proteome</keyword>
<evidence type="ECO:0000313" key="7">
    <source>
        <dbReference type="Proteomes" id="UP000245959"/>
    </source>
</evidence>
<keyword evidence="4" id="KW-0804">Transcription</keyword>
<reference evidence="6 7" key="1">
    <citation type="submission" date="2018-04" db="EMBL/GenBank/DDBJ databases">
        <title>Genomic Encyclopedia of Type Strains, Phase IV (KMG-IV): sequencing the most valuable type-strain genomes for metagenomic binning, comparative biology and taxonomic classification.</title>
        <authorList>
            <person name="Goeker M."/>
        </authorList>
    </citation>
    <scope>NUCLEOTIDE SEQUENCE [LARGE SCALE GENOMIC DNA]</scope>
    <source>
        <strain evidence="6 7">DSM 14823</strain>
    </source>
</reference>
<dbReference type="Proteomes" id="UP000245959">
    <property type="component" value="Unassembled WGS sequence"/>
</dbReference>
<dbReference type="Pfam" id="PF12833">
    <property type="entry name" value="HTH_18"/>
    <property type="match status" value="1"/>
</dbReference>
<sequence>MNDDKIRFDGYASGEIAVHRLTGRMPELQRRYGLWIINCSTAGTSPAGSFRNCPVRLFEFYSLSHLISGGGRGWIENGRETDLTPGQAVVIAPGDRNRYGGSDTLPYVEDAVRFCGPAADMMRNAGVISSGIYNLGGVRRLLPLIELAQDPSADAQINANIALQKLLVDLYNEHRRRNTLTPMEELVAEIKSRPDHWWTVEELAEFCNLSTDQLRRNFLRHTGMRPKRYLEELKLRQAAELLVSSPLPIAVVAAKFGYADPYHFSRRFKNLTGVSPERYRREYPGGLADMNQLPSMNSHSPAS</sequence>
<organism evidence="6 7">
    <name type="scientific">Victivallis vadensis</name>
    <dbReference type="NCBI Taxonomy" id="172901"/>
    <lineage>
        <taxon>Bacteria</taxon>
        <taxon>Pseudomonadati</taxon>
        <taxon>Lentisphaerota</taxon>
        <taxon>Lentisphaeria</taxon>
        <taxon>Victivallales</taxon>
        <taxon>Victivallaceae</taxon>
        <taxon>Victivallis</taxon>
    </lineage>
</organism>
<evidence type="ECO:0000256" key="4">
    <source>
        <dbReference type="ARBA" id="ARBA00023163"/>
    </source>
</evidence>
<dbReference type="PRINTS" id="PR00032">
    <property type="entry name" value="HTHARAC"/>
</dbReference>
<keyword evidence="2 6" id="KW-0238">DNA-binding</keyword>
<protein>
    <submittedName>
        <fullName evidence="6">AraC-like DNA-binding protein</fullName>
    </submittedName>
</protein>
<dbReference type="SUPFAM" id="SSF46689">
    <property type="entry name" value="Homeodomain-like"/>
    <property type="match status" value="2"/>
</dbReference>
<dbReference type="InterPro" id="IPR018062">
    <property type="entry name" value="HTH_AraC-typ_CS"/>
</dbReference>
<dbReference type="PANTHER" id="PTHR46796">
    <property type="entry name" value="HTH-TYPE TRANSCRIPTIONAL ACTIVATOR RHAS-RELATED"/>
    <property type="match status" value="1"/>
</dbReference>
<proteinExistence type="predicted"/>
<feature type="domain" description="HTH araC/xylS-type" evidence="5">
    <location>
        <begin position="184"/>
        <end position="282"/>
    </location>
</feature>
<dbReference type="Gene3D" id="1.10.10.60">
    <property type="entry name" value="Homeodomain-like"/>
    <property type="match status" value="2"/>
</dbReference>
<evidence type="ECO:0000313" key="6">
    <source>
        <dbReference type="EMBL" id="PVY42648.1"/>
    </source>
</evidence>
<dbReference type="InterPro" id="IPR018060">
    <property type="entry name" value="HTH_AraC"/>
</dbReference>
<dbReference type="RefSeq" id="WP_165832941.1">
    <property type="nucleotide sequence ID" value="NZ_QEKH01000011.1"/>
</dbReference>
<dbReference type="InterPro" id="IPR050204">
    <property type="entry name" value="AraC_XylS_family_regulators"/>
</dbReference>
<dbReference type="InterPro" id="IPR009057">
    <property type="entry name" value="Homeodomain-like_sf"/>
</dbReference>
<dbReference type="SUPFAM" id="SSF51215">
    <property type="entry name" value="Regulatory protein AraC"/>
    <property type="match status" value="1"/>
</dbReference>
<dbReference type="GO" id="GO:0003700">
    <property type="term" value="F:DNA-binding transcription factor activity"/>
    <property type="evidence" value="ECO:0007669"/>
    <property type="project" value="InterPro"/>
</dbReference>
<dbReference type="GeneID" id="78295150"/>
<evidence type="ECO:0000256" key="1">
    <source>
        <dbReference type="ARBA" id="ARBA00023015"/>
    </source>
</evidence>
<dbReference type="PROSITE" id="PS01124">
    <property type="entry name" value="HTH_ARAC_FAMILY_2"/>
    <property type="match status" value="1"/>
</dbReference>
<name>A0A2U1B1W5_9BACT</name>
<dbReference type="PROSITE" id="PS00041">
    <property type="entry name" value="HTH_ARAC_FAMILY_1"/>
    <property type="match status" value="1"/>
</dbReference>
<keyword evidence="1" id="KW-0805">Transcription regulation</keyword>
<keyword evidence="3" id="KW-0010">Activator</keyword>
<accession>A0A2U1B1W5</accession>
<evidence type="ECO:0000259" key="5">
    <source>
        <dbReference type="PROSITE" id="PS01124"/>
    </source>
</evidence>
<evidence type="ECO:0000256" key="3">
    <source>
        <dbReference type="ARBA" id="ARBA00023159"/>
    </source>
</evidence>
<gene>
    <name evidence="6" type="ORF">C8D82_111105</name>
</gene>
<dbReference type="GO" id="GO:0043565">
    <property type="term" value="F:sequence-specific DNA binding"/>
    <property type="evidence" value="ECO:0007669"/>
    <property type="project" value="InterPro"/>
</dbReference>
<dbReference type="EMBL" id="QEKH01000011">
    <property type="protein sequence ID" value="PVY42648.1"/>
    <property type="molecule type" value="Genomic_DNA"/>
</dbReference>
<evidence type="ECO:0000256" key="2">
    <source>
        <dbReference type="ARBA" id="ARBA00023125"/>
    </source>
</evidence>
<dbReference type="InterPro" id="IPR037923">
    <property type="entry name" value="HTH-like"/>
</dbReference>
<comment type="caution">
    <text evidence="6">The sequence shown here is derived from an EMBL/GenBank/DDBJ whole genome shotgun (WGS) entry which is preliminary data.</text>
</comment>
<dbReference type="AlphaFoldDB" id="A0A2U1B1W5"/>
<dbReference type="InterPro" id="IPR020449">
    <property type="entry name" value="Tscrpt_reg_AraC-type_HTH"/>
</dbReference>